<feature type="domain" description="Flagellar motor switch protein FliN-like C-terminal" evidence="3">
    <location>
        <begin position="284"/>
        <end position="350"/>
    </location>
</feature>
<accession>A0AB39CL65</accession>
<evidence type="ECO:0000256" key="1">
    <source>
        <dbReference type="ARBA" id="ARBA00009226"/>
    </source>
</evidence>
<dbReference type="EMBL" id="CP158252">
    <property type="protein sequence ID" value="XDJ42797.1"/>
    <property type="molecule type" value="Genomic_DNA"/>
</dbReference>
<reference evidence="4" key="1">
    <citation type="submission" date="2024-05" db="EMBL/GenBank/DDBJ databases">
        <authorList>
            <person name="Luo Y.-C."/>
            <person name="Nicholds J."/>
            <person name="Mortimer T."/>
            <person name="Maboni G."/>
        </authorList>
    </citation>
    <scope>NUCLEOTIDE SEQUENCE</scope>
    <source>
        <strain evidence="4">153920</strain>
    </source>
</reference>
<dbReference type="Pfam" id="PF01052">
    <property type="entry name" value="FliMN_C"/>
    <property type="match status" value="1"/>
</dbReference>
<proteinExistence type="inferred from homology"/>
<comment type="similarity">
    <text evidence="1">Belongs to the FliN/MopA/SpaO family.</text>
</comment>
<dbReference type="GO" id="GO:0030254">
    <property type="term" value="P:protein secretion by the type III secretion system"/>
    <property type="evidence" value="ECO:0007669"/>
    <property type="project" value="InterPro"/>
</dbReference>
<dbReference type="GO" id="GO:0071978">
    <property type="term" value="P:bacterial-type flagellum-dependent swarming motility"/>
    <property type="evidence" value="ECO:0007669"/>
    <property type="project" value="TreeGrafter"/>
</dbReference>
<dbReference type="InterPro" id="IPR036429">
    <property type="entry name" value="SpoA-like_sf"/>
</dbReference>
<evidence type="ECO:0000259" key="3">
    <source>
        <dbReference type="Pfam" id="PF01052"/>
    </source>
</evidence>
<sequence length="360" mass="37063">MDAMNTLSPRSAALPRLTANQAQALTLVAAHGSDVKVALPAPEGADAAAGAWRLGLAPGAPDALRQAASYRADLEWAGAALRLSLPPAALSAWADARLPDLGAGELPEALRAAALETLLAEAAAALLPVSPGGPVRVLAEPREAALPHAWTVAARAEARGETVLAVLEADDLGLMLLAGLLSRVPPGGSDACDEAALPVRLRAEIGCAEMPAAELRALGAGDVVLLDQYLVGPEGELWLGIPQGQGLRVRAEHSSYLVTQGWTPLMTQTVPSAEDAPSAEPLDLDAVPVKLTFDLGDRALSLAELRQLQPGAIFDLQRPLADGPVMIRANGALIGTGDLVDVDGKIGVRVGTLGQKSHER</sequence>
<dbReference type="InterPro" id="IPR003283">
    <property type="entry name" value="T3SS_OMP_SpaO"/>
</dbReference>
<gene>
    <name evidence="4" type="primary">sctQ</name>
    <name evidence="4" type="ORF">ABRY99_04270</name>
</gene>
<dbReference type="SUPFAM" id="SSF101801">
    <property type="entry name" value="Surface presentation of antigens (SPOA)"/>
    <property type="match status" value="2"/>
</dbReference>
<dbReference type="NCBIfam" id="TIGR02551">
    <property type="entry name" value="SpaO_YscQ"/>
    <property type="match status" value="1"/>
</dbReference>
<dbReference type="PANTHER" id="PTHR30034:SF6">
    <property type="entry name" value="YOP PROTEINS TRANSLOCATION PROTEIN Q"/>
    <property type="match status" value="1"/>
</dbReference>
<organism evidence="4">
    <name type="scientific">Castellaniella ginsengisoli</name>
    <dbReference type="NCBI Taxonomy" id="546114"/>
    <lineage>
        <taxon>Bacteria</taxon>
        <taxon>Pseudomonadati</taxon>
        <taxon>Pseudomonadota</taxon>
        <taxon>Betaproteobacteria</taxon>
        <taxon>Burkholderiales</taxon>
        <taxon>Alcaligenaceae</taxon>
        <taxon>Castellaniella</taxon>
    </lineage>
</organism>
<dbReference type="Gene3D" id="2.30.330.10">
    <property type="entry name" value="SpoA-like"/>
    <property type="match status" value="2"/>
</dbReference>
<dbReference type="InterPro" id="IPR013385">
    <property type="entry name" value="T3SS_SpaO/YscQ/SpaO"/>
</dbReference>
<dbReference type="RefSeq" id="WP_368643813.1">
    <property type="nucleotide sequence ID" value="NZ_CP158252.1"/>
</dbReference>
<dbReference type="PRINTS" id="PR01339">
    <property type="entry name" value="TYPE3OMOPROT"/>
</dbReference>
<name>A0AB39CL65_9BURK</name>
<dbReference type="InterPro" id="IPR001543">
    <property type="entry name" value="FliN-like_C"/>
</dbReference>
<evidence type="ECO:0000256" key="2">
    <source>
        <dbReference type="ARBA" id="ARBA00023026"/>
    </source>
</evidence>
<dbReference type="PANTHER" id="PTHR30034">
    <property type="entry name" value="FLAGELLAR MOTOR SWITCH PROTEIN FLIM"/>
    <property type="match status" value="1"/>
</dbReference>
<dbReference type="AlphaFoldDB" id="A0AB39CL65"/>
<keyword evidence="2" id="KW-0843">Virulence</keyword>
<evidence type="ECO:0000313" key="4">
    <source>
        <dbReference type="EMBL" id="XDJ42797.1"/>
    </source>
</evidence>
<protein>
    <submittedName>
        <fullName evidence="4">Type III secretion system cytoplasmic ring protein SctQ</fullName>
    </submittedName>
</protein>
<dbReference type="GO" id="GO:0050918">
    <property type="term" value="P:positive chemotaxis"/>
    <property type="evidence" value="ECO:0007669"/>
    <property type="project" value="TreeGrafter"/>
</dbReference>